<proteinExistence type="predicted"/>
<evidence type="ECO:0000313" key="2">
    <source>
        <dbReference type="EMBL" id="SFS30534.1"/>
    </source>
</evidence>
<dbReference type="CDD" id="cd00093">
    <property type="entry name" value="HTH_XRE"/>
    <property type="match status" value="1"/>
</dbReference>
<gene>
    <name evidence="2" type="ORF">SAMN04488050_1017</name>
</gene>
<dbReference type="Gene3D" id="1.10.260.40">
    <property type="entry name" value="lambda repressor-like DNA-binding domains"/>
    <property type="match status" value="1"/>
</dbReference>
<dbReference type="OrthoDB" id="7790108at2"/>
<keyword evidence="3" id="KW-1185">Reference proteome</keyword>
<dbReference type="AlphaFoldDB" id="A0A1I6NRM5"/>
<protein>
    <recommendedName>
        <fullName evidence="1">HTH cro/C1-type domain-containing protein</fullName>
    </recommendedName>
</protein>
<dbReference type="STRING" id="311180.SAMN04488050_1017"/>
<dbReference type="PROSITE" id="PS50943">
    <property type="entry name" value="HTH_CROC1"/>
    <property type="match status" value="1"/>
</dbReference>
<dbReference type="SMART" id="SM00530">
    <property type="entry name" value="HTH_XRE"/>
    <property type="match status" value="1"/>
</dbReference>
<evidence type="ECO:0000313" key="3">
    <source>
        <dbReference type="Proteomes" id="UP000199392"/>
    </source>
</evidence>
<dbReference type="SUPFAM" id="SSF47413">
    <property type="entry name" value="lambda repressor-like DNA-binding domains"/>
    <property type="match status" value="1"/>
</dbReference>
<sequence>MPRDTLTGSRIRERRTILGLKQADLARQAGISASYLNLIEHNRRRIGGKLLLDLAGILKVEPSMLTEGAEAALIASLREAASTTRGSTAELDRVDEFAGRFPGWARLLAEARLRIETLERSVETLSDRLAHDPQLAEALHEMLSTVTAIRSAASILNEPEEIDPDWQRRFHRNIHEDSARLAESSRSLVSYLEAEGKAASESGTPQEEVTAIFEGEGYHFPALEAGQAPEALAADLDTDLSDSARALLARALRTYAEDAAMLPLEPLLAAVSEVGADPLALVRRFGCDPARAMRRLAALPAGAPCGPVGLAICDASGALTFRKPLPEFPIPRFGADCPLWPLFPALSRPMAVLSRRVQFAGRQGGAVRAFAVAQPASLPEPNRDPIFEAHMMFTPEGPGQGGEDTELVGVTCRICARRGCPARREPSLLGDAAEQGV</sequence>
<dbReference type="InterPro" id="IPR010982">
    <property type="entry name" value="Lambda_DNA-bd_dom_sf"/>
</dbReference>
<name>A0A1I6NRM5_9RHOB</name>
<feature type="domain" description="HTH cro/C1-type" evidence="1">
    <location>
        <begin position="11"/>
        <end position="65"/>
    </location>
</feature>
<evidence type="ECO:0000259" key="1">
    <source>
        <dbReference type="PROSITE" id="PS50943"/>
    </source>
</evidence>
<dbReference type="GO" id="GO:0003677">
    <property type="term" value="F:DNA binding"/>
    <property type="evidence" value="ECO:0007669"/>
    <property type="project" value="InterPro"/>
</dbReference>
<dbReference type="EMBL" id="FOZW01000001">
    <property type="protein sequence ID" value="SFS30534.1"/>
    <property type="molecule type" value="Genomic_DNA"/>
</dbReference>
<organism evidence="2 3">
    <name type="scientific">Alloyangia pacifica</name>
    <dbReference type="NCBI Taxonomy" id="311180"/>
    <lineage>
        <taxon>Bacteria</taxon>
        <taxon>Pseudomonadati</taxon>
        <taxon>Pseudomonadota</taxon>
        <taxon>Alphaproteobacteria</taxon>
        <taxon>Rhodobacterales</taxon>
        <taxon>Roseobacteraceae</taxon>
        <taxon>Alloyangia</taxon>
    </lineage>
</organism>
<reference evidence="3" key="1">
    <citation type="submission" date="2016-10" db="EMBL/GenBank/DDBJ databases">
        <authorList>
            <person name="Varghese N."/>
            <person name="Submissions S."/>
        </authorList>
    </citation>
    <scope>NUCLEOTIDE SEQUENCE [LARGE SCALE GENOMIC DNA]</scope>
    <source>
        <strain evidence="3">DSM 26894</strain>
    </source>
</reference>
<dbReference type="RefSeq" id="WP_092426781.1">
    <property type="nucleotide sequence ID" value="NZ_FNCL01000008.1"/>
</dbReference>
<accession>A0A1I6NRM5</accession>
<dbReference type="InterPro" id="IPR001387">
    <property type="entry name" value="Cro/C1-type_HTH"/>
</dbReference>
<dbReference type="Pfam" id="PF01381">
    <property type="entry name" value="HTH_3"/>
    <property type="match status" value="1"/>
</dbReference>
<dbReference type="Proteomes" id="UP000199392">
    <property type="component" value="Unassembled WGS sequence"/>
</dbReference>